<evidence type="ECO:0000256" key="9">
    <source>
        <dbReference type="ARBA" id="ARBA00047746"/>
    </source>
</evidence>
<keyword evidence="5" id="KW-0547">Nucleotide-binding</keyword>
<dbReference type="InterPro" id="IPR036025">
    <property type="entry name" value="RtcB-like_sf"/>
</dbReference>
<name>A0ABX7GSE8_9GAMM</name>
<evidence type="ECO:0000256" key="7">
    <source>
        <dbReference type="ARBA" id="ARBA00023134"/>
    </source>
</evidence>
<evidence type="ECO:0000256" key="5">
    <source>
        <dbReference type="ARBA" id="ARBA00022741"/>
    </source>
</evidence>
<comment type="catalytic activity">
    <reaction evidence="9">
        <text>a 3'-end 3'-phospho-ribonucleotide-RNA + a 5'-end dephospho-ribonucleoside-RNA + GTP = a ribonucleotidyl-ribonucleotide-RNA + GMP + diphosphate</text>
        <dbReference type="Rhea" id="RHEA:68076"/>
        <dbReference type="Rhea" id="RHEA-COMP:10463"/>
        <dbReference type="Rhea" id="RHEA-COMP:13936"/>
        <dbReference type="Rhea" id="RHEA-COMP:17355"/>
        <dbReference type="ChEBI" id="CHEBI:33019"/>
        <dbReference type="ChEBI" id="CHEBI:37565"/>
        <dbReference type="ChEBI" id="CHEBI:58115"/>
        <dbReference type="ChEBI" id="CHEBI:83062"/>
        <dbReference type="ChEBI" id="CHEBI:138284"/>
        <dbReference type="ChEBI" id="CHEBI:173118"/>
        <dbReference type="EC" id="6.5.1.8"/>
    </reaction>
</comment>
<keyword evidence="8" id="KW-0464">Manganese</keyword>
<organism evidence="10 11">
    <name type="scientific">Dyella caseinilytica</name>
    <dbReference type="NCBI Taxonomy" id="1849581"/>
    <lineage>
        <taxon>Bacteria</taxon>
        <taxon>Pseudomonadati</taxon>
        <taxon>Pseudomonadota</taxon>
        <taxon>Gammaproteobacteria</taxon>
        <taxon>Lysobacterales</taxon>
        <taxon>Rhodanobacteraceae</taxon>
        <taxon>Dyella</taxon>
    </lineage>
</organism>
<evidence type="ECO:0000256" key="1">
    <source>
        <dbReference type="ARBA" id="ARBA00001936"/>
    </source>
</evidence>
<evidence type="ECO:0000256" key="6">
    <source>
        <dbReference type="ARBA" id="ARBA00022800"/>
    </source>
</evidence>
<evidence type="ECO:0000313" key="11">
    <source>
        <dbReference type="Proteomes" id="UP000663181"/>
    </source>
</evidence>
<proteinExistence type="predicted"/>
<evidence type="ECO:0000256" key="3">
    <source>
        <dbReference type="ARBA" id="ARBA00022598"/>
    </source>
</evidence>
<sequence length="418" mass="46116">MNESNAIRARRRIVSTQYQVINEPGAVPIKAWTHGVPIEDAARQQLINIARLPFIHRWVAVMPDVHLGKGATVGSVVPTVGAIVPAAVGVDIGCGMIATRTTLTATDLPDNLAGLRSAIERAVPHGRTVGKRDKGAWETPPGAAIDGWSQLEQDFRRIIDKQPKLARTNNLNHLGTLGTGNHFVEVCLDEEDRVWFMLHSGSRGVGNAIGTRYVELAKEDMRRWMINLPDQDLAYLPEGSEHFDDYVFAVEWAQRFARTNRAIMMSHVIDAVAKIIPKPFDAWAEAVNCHHNYVNREYHYGKNVLVTRKGAVSAKAGELGIIPGSMGAKSFIVRGLGNDESFHSCSHGAGRVMSRTEARKRITLDEHKHATAHVECRKDSEVIDESPAAYKSIEAVMEAQKDLVEIVHTLRQVVCVKG</sequence>
<dbReference type="InterPro" id="IPR001233">
    <property type="entry name" value="RtcB"/>
</dbReference>
<evidence type="ECO:0000256" key="4">
    <source>
        <dbReference type="ARBA" id="ARBA00022723"/>
    </source>
</evidence>
<dbReference type="Proteomes" id="UP000663181">
    <property type="component" value="Chromosome"/>
</dbReference>
<dbReference type="InterPro" id="IPR052915">
    <property type="entry name" value="RtcB-like"/>
</dbReference>
<dbReference type="RefSeq" id="WP_188795171.1">
    <property type="nucleotide sequence ID" value="NZ_BMIZ01000001.1"/>
</dbReference>
<keyword evidence="4" id="KW-0479">Metal-binding</keyword>
<evidence type="ECO:0000256" key="2">
    <source>
        <dbReference type="ARBA" id="ARBA00012726"/>
    </source>
</evidence>
<keyword evidence="11" id="KW-1185">Reference proteome</keyword>
<keyword evidence="6" id="KW-0692">RNA repair</keyword>
<comment type="cofactor">
    <cofactor evidence="1">
        <name>Mn(2+)</name>
        <dbReference type="ChEBI" id="CHEBI:29035"/>
    </cofactor>
</comment>
<evidence type="ECO:0000313" key="10">
    <source>
        <dbReference type="EMBL" id="QRN53362.1"/>
    </source>
</evidence>
<protein>
    <recommendedName>
        <fullName evidence="2">3'-phosphate/5'-hydroxy nucleic acid ligase</fullName>
        <ecNumber evidence="2">6.5.1.8</ecNumber>
    </recommendedName>
</protein>
<accession>A0ABX7GSE8</accession>
<dbReference type="Gene3D" id="3.90.1860.10">
    <property type="entry name" value="tRNA-splicing ligase RtcB"/>
    <property type="match status" value="1"/>
</dbReference>
<dbReference type="SUPFAM" id="SSF103365">
    <property type="entry name" value="Hypothetical protein PH1602"/>
    <property type="match status" value="1"/>
</dbReference>
<keyword evidence="7" id="KW-0342">GTP-binding</keyword>
<dbReference type="PANTHER" id="PTHR43749:SF2">
    <property type="entry name" value="RNA-SPLICING LIGASE RTCB"/>
    <property type="match status" value="1"/>
</dbReference>
<dbReference type="EMBL" id="CP064030">
    <property type="protein sequence ID" value="QRN53362.1"/>
    <property type="molecule type" value="Genomic_DNA"/>
</dbReference>
<reference evidence="10 11" key="1">
    <citation type="submission" date="2020-10" db="EMBL/GenBank/DDBJ databases">
        <title>Phylogeny of dyella-like bacteria.</title>
        <authorList>
            <person name="Fu J."/>
        </authorList>
    </citation>
    <scope>NUCLEOTIDE SEQUENCE [LARGE SCALE GENOMIC DNA]</scope>
    <source>
        <strain evidence="10 11">DHOB09</strain>
    </source>
</reference>
<dbReference type="EC" id="6.5.1.8" evidence="2"/>
<keyword evidence="3" id="KW-0436">Ligase</keyword>
<evidence type="ECO:0000256" key="8">
    <source>
        <dbReference type="ARBA" id="ARBA00023211"/>
    </source>
</evidence>
<dbReference type="PROSITE" id="PS01288">
    <property type="entry name" value="UPF0027"/>
    <property type="match status" value="1"/>
</dbReference>
<dbReference type="PANTHER" id="PTHR43749">
    <property type="entry name" value="RNA-SPLICING LIGASE RTCB"/>
    <property type="match status" value="1"/>
</dbReference>
<dbReference type="Pfam" id="PF01139">
    <property type="entry name" value="RtcB"/>
    <property type="match status" value="1"/>
</dbReference>
<gene>
    <name evidence="10" type="ORF">ISN74_18375</name>
</gene>